<reference evidence="1" key="1">
    <citation type="journal article" date="2019" name="bioRxiv">
        <title>The Genome of the Zebra Mussel, Dreissena polymorpha: A Resource for Invasive Species Research.</title>
        <authorList>
            <person name="McCartney M.A."/>
            <person name="Auch B."/>
            <person name="Kono T."/>
            <person name="Mallez S."/>
            <person name="Zhang Y."/>
            <person name="Obille A."/>
            <person name="Becker A."/>
            <person name="Abrahante J.E."/>
            <person name="Garbe J."/>
            <person name="Badalamenti J.P."/>
            <person name="Herman A."/>
            <person name="Mangelson H."/>
            <person name="Liachko I."/>
            <person name="Sullivan S."/>
            <person name="Sone E.D."/>
            <person name="Koren S."/>
            <person name="Silverstein K.A.T."/>
            <person name="Beckman K.B."/>
            <person name="Gohl D.M."/>
        </authorList>
    </citation>
    <scope>NUCLEOTIDE SEQUENCE</scope>
    <source>
        <strain evidence="1">Duluth1</strain>
        <tissue evidence="1">Whole animal</tissue>
    </source>
</reference>
<reference evidence="1" key="2">
    <citation type="submission" date="2020-11" db="EMBL/GenBank/DDBJ databases">
        <authorList>
            <person name="McCartney M.A."/>
            <person name="Auch B."/>
            <person name="Kono T."/>
            <person name="Mallez S."/>
            <person name="Becker A."/>
            <person name="Gohl D.M."/>
            <person name="Silverstein K.A.T."/>
            <person name="Koren S."/>
            <person name="Bechman K.B."/>
            <person name="Herman A."/>
            <person name="Abrahante J.E."/>
            <person name="Garbe J."/>
        </authorList>
    </citation>
    <scope>NUCLEOTIDE SEQUENCE</scope>
    <source>
        <strain evidence="1">Duluth1</strain>
        <tissue evidence="1">Whole animal</tissue>
    </source>
</reference>
<dbReference type="AlphaFoldDB" id="A0A9D4S114"/>
<protein>
    <submittedName>
        <fullName evidence="1">Uncharacterized protein</fullName>
    </submittedName>
</protein>
<sequence length="101" mass="11184">MTRLRQIECWLTISELFLVRLSRMVLLSEVHVLFHGALVNALIPHVIVLPEMATTIRVCGIVIVLPEMATTIRVCGIVITGMTAVSPDLETVHRGEIRGVI</sequence>
<evidence type="ECO:0000313" key="1">
    <source>
        <dbReference type="EMBL" id="KAH3886515.1"/>
    </source>
</evidence>
<dbReference type="Proteomes" id="UP000828390">
    <property type="component" value="Unassembled WGS sequence"/>
</dbReference>
<keyword evidence="2" id="KW-1185">Reference proteome</keyword>
<gene>
    <name evidence="1" type="ORF">DPMN_010526</name>
</gene>
<accession>A0A9D4S114</accession>
<dbReference type="EMBL" id="JAIWYP010000001">
    <property type="protein sequence ID" value="KAH3886515.1"/>
    <property type="molecule type" value="Genomic_DNA"/>
</dbReference>
<proteinExistence type="predicted"/>
<organism evidence="1 2">
    <name type="scientific">Dreissena polymorpha</name>
    <name type="common">Zebra mussel</name>
    <name type="synonym">Mytilus polymorpha</name>
    <dbReference type="NCBI Taxonomy" id="45954"/>
    <lineage>
        <taxon>Eukaryota</taxon>
        <taxon>Metazoa</taxon>
        <taxon>Spiralia</taxon>
        <taxon>Lophotrochozoa</taxon>
        <taxon>Mollusca</taxon>
        <taxon>Bivalvia</taxon>
        <taxon>Autobranchia</taxon>
        <taxon>Heteroconchia</taxon>
        <taxon>Euheterodonta</taxon>
        <taxon>Imparidentia</taxon>
        <taxon>Neoheterodontei</taxon>
        <taxon>Myida</taxon>
        <taxon>Dreissenoidea</taxon>
        <taxon>Dreissenidae</taxon>
        <taxon>Dreissena</taxon>
    </lineage>
</organism>
<evidence type="ECO:0000313" key="2">
    <source>
        <dbReference type="Proteomes" id="UP000828390"/>
    </source>
</evidence>
<comment type="caution">
    <text evidence="1">The sequence shown here is derived from an EMBL/GenBank/DDBJ whole genome shotgun (WGS) entry which is preliminary data.</text>
</comment>
<name>A0A9D4S114_DREPO</name>